<dbReference type="STRING" id="686832.A0A0C2Z9D7"/>
<organism evidence="5 6">
    <name type="scientific">Hebeloma cylindrosporum</name>
    <dbReference type="NCBI Taxonomy" id="76867"/>
    <lineage>
        <taxon>Eukaryota</taxon>
        <taxon>Fungi</taxon>
        <taxon>Dikarya</taxon>
        <taxon>Basidiomycota</taxon>
        <taxon>Agaricomycotina</taxon>
        <taxon>Agaricomycetes</taxon>
        <taxon>Agaricomycetidae</taxon>
        <taxon>Agaricales</taxon>
        <taxon>Agaricineae</taxon>
        <taxon>Hymenogastraceae</taxon>
        <taxon>Hebeloma</taxon>
    </lineage>
</organism>
<gene>
    <name evidence="5" type="ORF">M413DRAFT_438899</name>
</gene>
<dbReference type="OrthoDB" id="9972728at2759"/>
<dbReference type="InterPro" id="IPR023798">
    <property type="entry name" value="Ribosomal_uS7_dom"/>
</dbReference>
<sequence length="149" mass="16760">MHHHIPPAQSPLLHLFTNLIMKDGKYALAAKTTSQMLLNIHALTRSPPMPIFEHAILSASPFVRCKRQKERGGKATLRPMALSERQRMRIGIKWIVTAVEKRGTPGRTHAERLARELLAVIKGTSSVLSLKEQMHTTAMQNRGVLCKIR</sequence>
<evidence type="ECO:0000259" key="4">
    <source>
        <dbReference type="Pfam" id="PF00177"/>
    </source>
</evidence>
<dbReference type="InterPro" id="IPR036823">
    <property type="entry name" value="Ribosomal_uS7_dom_sf"/>
</dbReference>
<dbReference type="InterPro" id="IPR047988">
    <property type="entry name" value="Ribosomal_uS7m_fungi"/>
</dbReference>
<evidence type="ECO:0000256" key="2">
    <source>
        <dbReference type="ARBA" id="ARBA00022980"/>
    </source>
</evidence>
<dbReference type="PANTHER" id="PTHR11205">
    <property type="entry name" value="RIBOSOMAL PROTEIN S7"/>
    <property type="match status" value="1"/>
</dbReference>
<dbReference type="AlphaFoldDB" id="A0A0C2Z9D7"/>
<feature type="domain" description="Small ribosomal subunit protein uS7" evidence="4">
    <location>
        <begin position="9"/>
        <end position="142"/>
    </location>
</feature>
<dbReference type="EMBL" id="KN831768">
    <property type="protein sequence ID" value="KIM49762.1"/>
    <property type="molecule type" value="Genomic_DNA"/>
</dbReference>
<dbReference type="Gene3D" id="1.10.455.10">
    <property type="entry name" value="Ribosomal protein S7 domain"/>
    <property type="match status" value="1"/>
</dbReference>
<dbReference type="GO" id="GO:0006412">
    <property type="term" value="P:translation"/>
    <property type="evidence" value="ECO:0007669"/>
    <property type="project" value="InterPro"/>
</dbReference>
<evidence type="ECO:0000313" key="5">
    <source>
        <dbReference type="EMBL" id="KIM49762.1"/>
    </source>
</evidence>
<dbReference type="GO" id="GO:0005840">
    <property type="term" value="C:ribosome"/>
    <property type="evidence" value="ECO:0007669"/>
    <property type="project" value="UniProtKB-KW"/>
</dbReference>
<dbReference type="CDD" id="cd14868">
    <property type="entry name" value="uS7_Mitochondria_Fungi"/>
    <property type="match status" value="1"/>
</dbReference>
<accession>A0A0C2Z9D7</accession>
<name>A0A0C2Z9D7_HEBCY</name>
<dbReference type="Proteomes" id="UP000053424">
    <property type="component" value="Unassembled WGS sequence"/>
</dbReference>
<evidence type="ECO:0000256" key="1">
    <source>
        <dbReference type="ARBA" id="ARBA00007151"/>
    </source>
</evidence>
<protein>
    <recommendedName>
        <fullName evidence="4">Small ribosomal subunit protein uS7 domain-containing protein</fullName>
    </recommendedName>
</protein>
<dbReference type="HOGENOM" id="CLU_072226_2_2_1"/>
<reference evidence="6" key="2">
    <citation type="submission" date="2015-01" db="EMBL/GenBank/DDBJ databases">
        <title>Evolutionary Origins and Diversification of the Mycorrhizal Mutualists.</title>
        <authorList>
            <consortium name="DOE Joint Genome Institute"/>
            <consortium name="Mycorrhizal Genomics Consortium"/>
            <person name="Kohler A."/>
            <person name="Kuo A."/>
            <person name="Nagy L.G."/>
            <person name="Floudas D."/>
            <person name="Copeland A."/>
            <person name="Barry K.W."/>
            <person name="Cichocki N."/>
            <person name="Veneault-Fourrey C."/>
            <person name="LaButti K."/>
            <person name="Lindquist E.A."/>
            <person name="Lipzen A."/>
            <person name="Lundell T."/>
            <person name="Morin E."/>
            <person name="Murat C."/>
            <person name="Riley R."/>
            <person name="Ohm R."/>
            <person name="Sun H."/>
            <person name="Tunlid A."/>
            <person name="Henrissat B."/>
            <person name="Grigoriev I.V."/>
            <person name="Hibbett D.S."/>
            <person name="Martin F."/>
        </authorList>
    </citation>
    <scope>NUCLEOTIDE SEQUENCE [LARGE SCALE GENOMIC DNA]</scope>
    <source>
        <strain evidence="6">h7</strain>
    </source>
</reference>
<dbReference type="Pfam" id="PF00177">
    <property type="entry name" value="Ribosomal_S7"/>
    <property type="match status" value="1"/>
</dbReference>
<evidence type="ECO:0000256" key="3">
    <source>
        <dbReference type="ARBA" id="ARBA00023274"/>
    </source>
</evidence>
<reference evidence="5 6" key="1">
    <citation type="submission" date="2014-04" db="EMBL/GenBank/DDBJ databases">
        <authorList>
            <consortium name="DOE Joint Genome Institute"/>
            <person name="Kuo A."/>
            <person name="Gay G."/>
            <person name="Dore J."/>
            <person name="Kohler A."/>
            <person name="Nagy L.G."/>
            <person name="Floudas D."/>
            <person name="Copeland A."/>
            <person name="Barry K.W."/>
            <person name="Cichocki N."/>
            <person name="Veneault-Fourrey C."/>
            <person name="LaButti K."/>
            <person name="Lindquist E.A."/>
            <person name="Lipzen A."/>
            <person name="Lundell T."/>
            <person name="Morin E."/>
            <person name="Murat C."/>
            <person name="Sun H."/>
            <person name="Tunlid A."/>
            <person name="Henrissat B."/>
            <person name="Grigoriev I.V."/>
            <person name="Hibbett D.S."/>
            <person name="Martin F."/>
            <person name="Nordberg H.P."/>
            <person name="Cantor M.N."/>
            <person name="Hua S.X."/>
        </authorList>
    </citation>
    <scope>NUCLEOTIDE SEQUENCE [LARGE SCALE GENOMIC DNA]</scope>
    <source>
        <strain evidence="6">h7</strain>
    </source>
</reference>
<proteinExistence type="inferred from homology"/>
<dbReference type="InterPro" id="IPR000235">
    <property type="entry name" value="Ribosomal_uS7"/>
</dbReference>
<keyword evidence="3" id="KW-0687">Ribonucleoprotein</keyword>
<keyword evidence="6" id="KW-1185">Reference proteome</keyword>
<dbReference type="PIRSF" id="PIRSF002122">
    <property type="entry name" value="RPS7p_RPS7a_RPS5e_RPS7o"/>
    <property type="match status" value="1"/>
</dbReference>
<evidence type="ECO:0000313" key="6">
    <source>
        <dbReference type="Proteomes" id="UP000053424"/>
    </source>
</evidence>
<keyword evidence="2" id="KW-0689">Ribosomal protein</keyword>
<comment type="similarity">
    <text evidence="1">Belongs to the universal ribosomal protein uS7 family.</text>
</comment>
<dbReference type="SUPFAM" id="SSF47973">
    <property type="entry name" value="Ribosomal protein S7"/>
    <property type="match status" value="1"/>
</dbReference>
<dbReference type="GO" id="GO:1990904">
    <property type="term" value="C:ribonucleoprotein complex"/>
    <property type="evidence" value="ECO:0007669"/>
    <property type="project" value="UniProtKB-KW"/>
</dbReference>